<keyword evidence="1" id="KW-0472">Membrane</keyword>
<proteinExistence type="predicted"/>
<dbReference type="Proteomes" id="UP001519460">
    <property type="component" value="Unassembled WGS sequence"/>
</dbReference>
<keyword evidence="1" id="KW-0812">Transmembrane</keyword>
<evidence type="ECO:0000256" key="1">
    <source>
        <dbReference type="SAM" id="Phobius"/>
    </source>
</evidence>
<dbReference type="EMBL" id="JACVVK020000332">
    <property type="protein sequence ID" value="KAK7478174.1"/>
    <property type="molecule type" value="Genomic_DNA"/>
</dbReference>
<protein>
    <submittedName>
        <fullName evidence="2">Uncharacterized protein</fullName>
    </submittedName>
</protein>
<name>A0ABD0JT01_9CAEN</name>
<dbReference type="AlphaFoldDB" id="A0ABD0JT01"/>
<accession>A0ABD0JT01</accession>
<sequence>MFARFTKGSSYHQRHTYPSPVSHLLSLLFIKERRSRRKDDRGRQKCKVGQLTYCVLALGVNGVEPMIVWVYPLHSDAVRLGTPLLLHGISCYVGG</sequence>
<evidence type="ECO:0000313" key="3">
    <source>
        <dbReference type="Proteomes" id="UP001519460"/>
    </source>
</evidence>
<organism evidence="2 3">
    <name type="scientific">Batillaria attramentaria</name>
    <dbReference type="NCBI Taxonomy" id="370345"/>
    <lineage>
        <taxon>Eukaryota</taxon>
        <taxon>Metazoa</taxon>
        <taxon>Spiralia</taxon>
        <taxon>Lophotrochozoa</taxon>
        <taxon>Mollusca</taxon>
        <taxon>Gastropoda</taxon>
        <taxon>Caenogastropoda</taxon>
        <taxon>Sorbeoconcha</taxon>
        <taxon>Cerithioidea</taxon>
        <taxon>Batillariidae</taxon>
        <taxon>Batillaria</taxon>
    </lineage>
</organism>
<evidence type="ECO:0000313" key="2">
    <source>
        <dbReference type="EMBL" id="KAK7478174.1"/>
    </source>
</evidence>
<keyword evidence="3" id="KW-1185">Reference proteome</keyword>
<feature type="transmembrane region" description="Helical" evidence="1">
    <location>
        <begin position="51"/>
        <end position="71"/>
    </location>
</feature>
<gene>
    <name evidence="2" type="ORF">BaRGS_00030621</name>
</gene>
<comment type="caution">
    <text evidence="2">The sequence shown here is derived from an EMBL/GenBank/DDBJ whole genome shotgun (WGS) entry which is preliminary data.</text>
</comment>
<keyword evidence="1" id="KW-1133">Transmembrane helix</keyword>
<reference evidence="2 3" key="1">
    <citation type="journal article" date="2023" name="Sci. Data">
        <title>Genome assembly of the Korean intertidal mud-creeper Batillaria attramentaria.</title>
        <authorList>
            <person name="Patra A.K."/>
            <person name="Ho P.T."/>
            <person name="Jun S."/>
            <person name="Lee S.J."/>
            <person name="Kim Y."/>
            <person name="Won Y.J."/>
        </authorList>
    </citation>
    <scope>NUCLEOTIDE SEQUENCE [LARGE SCALE GENOMIC DNA]</scope>
    <source>
        <strain evidence="2">Wonlab-2016</strain>
    </source>
</reference>